<feature type="transmembrane region" description="Helical" evidence="3">
    <location>
        <begin position="610"/>
        <end position="631"/>
    </location>
</feature>
<feature type="coiled-coil region" evidence="2">
    <location>
        <begin position="490"/>
        <end position="522"/>
    </location>
</feature>
<dbReference type="InterPro" id="IPR016024">
    <property type="entry name" value="ARM-type_fold"/>
</dbReference>
<evidence type="ECO:0000256" key="1">
    <source>
        <dbReference type="ARBA" id="ARBA00009299"/>
    </source>
</evidence>
<evidence type="ECO:0000313" key="4">
    <source>
        <dbReference type="EMBL" id="MBD2776353.1"/>
    </source>
</evidence>
<feature type="transmembrane region" description="Helical" evidence="3">
    <location>
        <begin position="577"/>
        <end position="598"/>
    </location>
</feature>
<keyword evidence="2" id="KW-0175">Coiled coil</keyword>
<comment type="caution">
    <text evidence="4">The sequence shown here is derived from an EMBL/GenBank/DDBJ whole genome shotgun (WGS) entry which is preliminary data.</text>
</comment>
<evidence type="ECO:0000313" key="5">
    <source>
        <dbReference type="Proteomes" id="UP000629098"/>
    </source>
</evidence>
<keyword evidence="3" id="KW-0472">Membrane</keyword>
<protein>
    <submittedName>
        <fullName evidence="4">Uncharacterized protein</fullName>
    </submittedName>
</protein>
<proteinExistence type="inferred from homology"/>
<accession>A0A8J6XZU5</accession>
<keyword evidence="3" id="KW-1133">Transmembrane helix</keyword>
<comment type="similarity">
    <text evidence="1">Belongs to the CpcE/RpcE/PecE family.</text>
</comment>
<dbReference type="EMBL" id="JACXAE010000092">
    <property type="protein sequence ID" value="MBD2776353.1"/>
    <property type="molecule type" value="Genomic_DNA"/>
</dbReference>
<gene>
    <name evidence="4" type="ORF">ICL16_30930</name>
</gene>
<reference evidence="4" key="1">
    <citation type="submission" date="2020-09" db="EMBL/GenBank/DDBJ databases">
        <title>Iningainema tapete sp. nov. (Scytonemataceae, Cyanobacteria) from greenhouses in central Florida (USA) produces two types of nodularin with biosynthetic potential for microcystin-LR and anabaenopeptins.</title>
        <authorList>
            <person name="Berthold D.E."/>
            <person name="Lefler F.W."/>
            <person name="Huang I.-S."/>
            <person name="Abdulla H."/>
            <person name="Zimba P.V."/>
            <person name="Laughinghouse H.D. IV."/>
        </authorList>
    </citation>
    <scope>NUCLEOTIDE SEQUENCE</scope>
    <source>
        <strain evidence="4">BLCCT55</strain>
    </source>
</reference>
<evidence type="ECO:0000256" key="2">
    <source>
        <dbReference type="SAM" id="Coils"/>
    </source>
</evidence>
<dbReference type="RefSeq" id="WP_190835424.1">
    <property type="nucleotide sequence ID" value="NZ_CAWPPI010000092.1"/>
</dbReference>
<evidence type="ECO:0000256" key="3">
    <source>
        <dbReference type="SAM" id="Phobius"/>
    </source>
</evidence>
<sequence>MDNFSEIQSGGQGNSSGKFAPIQLGKDFFDNLGRCRDDGEKIQLFLETAQRADVPLRAIEELLNYQDQFILAMGLQSFGYITNPQIKAQLANLQHIEELDEPLEEIYLLPNPAEYKQHSIRILEKLCQEAKSGRDLTRLSAAWAMQRLGYSPMISGKFLPKSAQDIQSQIISQNLNRLNDRSIFNDPSRYKEYIDFWVYAPKVHLFQLLQTIPSSYVNVVESILVRLGVVGVEFVNRSASTLQKFVVEAGLRLADFFLRDRKYQDNDTQRRLSDILISFLDNSDIDLRRLAAKPINEICSWLNTTIRAKAAVISRDWNKVEELGEASVPFLIKAVQGSLRLDTQDNLREQVEAVRCISIIYATSVNKQISTLSEFLQHYEQTVREATVSCLKQHKNQLDLYSKNIFTALDFKFELEGTLESLNLNSMSFYEICEKIRGIEEKIKAKRRYQAVTQEIFEVAISSCQAEATEVKAFFSYNLERYSRMILDSIQQLDNQKESLQKRKAEEERRRHEKEAEEKRKQTITTIKIVLLSLITVVAVTWGGIKFVNIFFRCFIASLIAGFVIEDKGLLGDLIGCGCLVWLFVFGASCIIITSLFGPLHLTNTTPEQVGFWSGLIIGTIAGIAVCEKFCSRN</sequence>
<keyword evidence="3" id="KW-0812">Transmembrane</keyword>
<dbReference type="Proteomes" id="UP000629098">
    <property type="component" value="Unassembled WGS sequence"/>
</dbReference>
<feature type="transmembrane region" description="Helical" evidence="3">
    <location>
        <begin position="524"/>
        <end position="542"/>
    </location>
</feature>
<dbReference type="AlphaFoldDB" id="A0A8J6XZU5"/>
<dbReference type="SUPFAM" id="SSF48371">
    <property type="entry name" value="ARM repeat"/>
    <property type="match status" value="1"/>
</dbReference>
<keyword evidence="5" id="KW-1185">Reference proteome</keyword>
<name>A0A8J6XZU5_9CYAN</name>
<organism evidence="4 5">
    <name type="scientific">Iningainema tapete BLCC-T55</name>
    <dbReference type="NCBI Taxonomy" id="2748662"/>
    <lineage>
        <taxon>Bacteria</taxon>
        <taxon>Bacillati</taxon>
        <taxon>Cyanobacteriota</taxon>
        <taxon>Cyanophyceae</taxon>
        <taxon>Nostocales</taxon>
        <taxon>Scytonemataceae</taxon>
        <taxon>Iningainema tapete</taxon>
    </lineage>
</organism>